<evidence type="ECO:0000313" key="1">
    <source>
        <dbReference type="EMBL" id="CEK59208.1"/>
    </source>
</evidence>
<name>A0A0B6YSJ2_9EUPU</name>
<proteinExistence type="predicted"/>
<accession>A0A0B6YSJ2</accession>
<sequence length="106" mass="12495">FYITYVCILSLIYFIAMTAKLDIREEINMCSKWSCVCVFKGKLCVFRVDLVFSVEFHVFILNFIQMFRVELYIFKEKAVNVQSGNVCVQRERCVCSGWNCTCSKRK</sequence>
<dbReference type="EMBL" id="HACG01012343">
    <property type="protein sequence ID" value="CEK59208.1"/>
    <property type="molecule type" value="Transcribed_RNA"/>
</dbReference>
<protein>
    <submittedName>
        <fullName evidence="1">Uncharacterized protein</fullName>
    </submittedName>
</protein>
<dbReference type="AlphaFoldDB" id="A0A0B6YSJ2"/>
<feature type="non-terminal residue" evidence="1">
    <location>
        <position position="1"/>
    </location>
</feature>
<gene>
    <name evidence="1" type="primary">ORF35524</name>
</gene>
<organism evidence="1">
    <name type="scientific">Arion vulgaris</name>
    <dbReference type="NCBI Taxonomy" id="1028688"/>
    <lineage>
        <taxon>Eukaryota</taxon>
        <taxon>Metazoa</taxon>
        <taxon>Spiralia</taxon>
        <taxon>Lophotrochozoa</taxon>
        <taxon>Mollusca</taxon>
        <taxon>Gastropoda</taxon>
        <taxon>Heterobranchia</taxon>
        <taxon>Euthyneura</taxon>
        <taxon>Panpulmonata</taxon>
        <taxon>Eupulmonata</taxon>
        <taxon>Stylommatophora</taxon>
        <taxon>Helicina</taxon>
        <taxon>Arionoidea</taxon>
        <taxon>Arionidae</taxon>
        <taxon>Arion</taxon>
    </lineage>
</organism>
<reference evidence="1" key="1">
    <citation type="submission" date="2014-12" db="EMBL/GenBank/DDBJ databases">
        <title>Insight into the proteome of Arion vulgaris.</title>
        <authorList>
            <person name="Aradska J."/>
            <person name="Bulat T."/>
            <person name="Smidak R."/>
            <person name="Sarate P."/>
            <person name="Gangsoo J."/>
            <person name="Sialana F."/>
            <person name="Bilban M."/>
            <person name="Lubec G."/>
        </authorList>
    </citation>
    <scope>NUCLEOTIDE SEQUENCE</scope>
    <source>
        <tissue evidence="1">Skin</tissue>
    </source>
</reference>
<feature type="non-terminal residue" evidence="1">
    <location>
        <position position="106"/>
    </location>
</feature>